<reference evidence="3" key="1">
    <citation type="submission" date="2016-11" db="UniProtKB">
        <authorList>
            <consortium name="WormBaseParasite"/>
        </authorList>
    </citation>
    <scope>IDENTIFICATION</scope>
</reference>
<dbReference type="WBParaSite" id="Hba_04507">
    <property type="protein sequence ID" value="Hba_04507"/>
    <property type="gene ID" value="Hba_04507"/>
</dbReference>
<dbReference type="AlphaFoldDB" id="A0A1I7WHP5"/>
<evidence type="ECO:0000256" key="1">
    <source>
        <dbReference type="SAM" id="Phobius"/>
    </source>
</evidence>
<accession>A0A1I7WHP5</accession>
<feature type="transmembrane region" description="Helical" evidence="1">
    <location>
        <begin position="185"/>
        <end position="211"/>
    </location>
</feature>
<evidence type="ECO:0000313" key="3">
    <source>
        <dbReference type="WBParaSite" id="Hba_04507"/>
    </source>
</evidence>
<keyword evidence="1" id="KW-1133">Transmembrane helix</keyword>
<dbReference type="Proteomes" id="UP000095283">
    <property type="component" value="Unplaced"/>
</dbReference>
<organism evidence="2 3">
    <name type="scientific">Heterorhabditis bacteriophora</name>
    <name type="common">Entomopathogenic nematode worm</name>
    <dbReference type="NCBI Taxonomy" id="37862"/>
    <lineage>
        <taxon>Eukaryota</taxon>
        <taxon>Metazoa</taxon>
        <taxon>Ecdysozoa</taxon>
        <taxon>Nematoda</taxon>
        <taxon>Chromadorea</taxon>
        <taxon>Rhabditida</taxon>
        <taxon>Rhabditina</taxon>
        <taxon>Rhabditomorpha</taxon>
        <taxon>Strongyloidea</taxon>
        <taxon>Heterorhabditidae</taxon>
        <taxon>Heterorhabditis</taxon>
    </lineage>
</organism>
<keyword evidence="1" id="KW-0472">Membrane</keyword>
<sequence>MFNHLYFRPEEVMSSLFDNPFRPTFKTISPYENQEIIPSATHTSASTQPQLSPFIQPNPLIESRDLLVLNLDLFQKLVHILSFFNYTFMILLKQRKAHVICKEDGIEFSATTVFPFSGQIFANDRKRIPRFILLQNFVINRKIYLTKISVNPGGKHAIWYLQYYKVFLIKQLNSNFILIEKKGNFYCFSLIYQFFCVKIGTILILFFILFLCLSDEVFSIKLSCLILRCSDLVFNSALLRLVNTKLEQKAPLPLVEMKIVVDQHHEFGPEVSEVDIGMPLAVQWRLLPESENKDKSMSIEITFLREPSGRDNFLIVPDHARLRIKCDVAICSDISSSTSNRSNCALIPSVILKIKYLTYSLQINSGKLFCIENVTNKKALQPPFCPDLITSPSNSILYDAEGAFSKRRRDIEHREETQSVKAALCMGEACGKQPIGLFLSYVHQYRISHFYI</sequence>
<evidence type="ECO:0000313" key="2">
    <source>
        <dbReference type="Proteomes" id="UP000095283"/>
    </source>
</evidence>
<keyword evidence="1" id="KW-0812">Transmembrane</keyword>
<protein>
    <submittedName>
        <fullName evidence="3">ZP domain-containing protein</fullName>
    </submittedName>
</protein>
<proteinExistence type="predicted"/>
<keyword evidence="2" id="KW-1185">Reference proteome</keyword>
<name>A0A1I7WHP5_HETBA</name>